<dbReference type="PROSITE" id="PS00455">
    <property type="entry name" value="AMP_BINDING"/>
    <property type="match status" value="1"/>
</dbReference>
<dbReference type="OrthoDB" id="9803968at2"/>
<proteinExistence type="inferred from homology"/>
<evidence type="ECO:0000256" key="1">
    <source>
        <dbReference type="ARBA" id="ARBA00006432"/>
    </source>
</evidence>
<evidence type="ECO:0000259" key="4">
    <source>
        <dbReference type="Pfam" id="PF13193"/>
    </source>
</evidence>
<comment type="caution">
    <text evidence="5">The sequence shown here is derived from an EMBL/GenBank/DDBJ whole genome shotgun (WGS) entry which is preliminary data.</text>
</comment>
<keyword evidence="2" id="KW-0436">Ligase</keyword>
<feature type="domain" description="AMP-binding enzyme C-terminal" evidence="4">
    <location>
        <begin position="409"/>
        <end position="483"/>
    </location>
</feature>
<reference evidence="5 6" key="1">
    <citation type="submission" date="2019-03" db="EMBL/GenBank/DDBJ databases">
        <title>Genomic Encyclopedia of Archaeal and Bacterial Type Strains, Phase II (KMG-II): from individual species to whole genera.</title>
        <authorList>
            <person name="Goeker M."/>
        </authorList>
    </citation>
    <scope>NUCLEOTIDE SEQUENCE [LARGE SCALE GENOMIC DNA]</scope>
    <source>
        <strain evidence="5 6">DSM 24323</strain>
    </source>
</reference>
<dbReference type="EMBL" id="SOAW01000001">
    <property type="protein sequence ID" value="TDT34401.1"/>
    <property type="molecule type" value="Genomic_DNA"/>
</dbReference>
<dbReference type="InterPro" id="IPR050237">
    <property type="entry name" value="ATP-dep_AMP-bd_enzyme"/>
</dbReference>
<dbReference type="GO" id="GO:0016877">
    <property type="term" value="F:ligase activity, forming carbon-sulfur bonds"/>
    <property type="evidence" value="ECO:0007669"/>
    <property type="project" value="UniProtKB-ARBA"/>
</dbReference>
<dbReference type="RefSeq" id="WP_133754775.1">
    <property type="nucleotide sequence ID" value="NZ_SOAW01000001.1"/>
</dbReference>
<dbReference type="PANTHER" id="PTHR43767:SF12">
    <property type="entry name" value="AMP-DEPENDENT SYNTHETASE AND LIGASE"/>
    <property type="match status" value="1"/>
</dbReference>
<dbReference type="FunFam" id="3.30.300.30:FF:000008">
    <property type="entry name" value="2,3-dihydroxybenzoate-AMP ligase"/>
    <property type="match status" value="1"/>
</dbReference>
<dbReference type="Proteomes" id="UP000295371">
    <property type="component" value="Unassembled WGS sequence"/>
</dbReference>
<feature type="domain" description="AMP-dependent synthetase/ligase" evidence="3">
    <location>
        <begin position="8"/>
        <end position="359"/>
    </location>
</feature>
<dbReference type="Gene3D" id="3.30.300.30">
    <property type="match status" value="1"/>
</dbReference>
<dbReference type="CDD" id="cd05936">
    <property type="entry name" value="FC-FACS_FadD_like"/>
    <property type="match status" value="1"/>
</dbReference>
<dbReference type="Pfam" id="PF00501">
    <property type="entry name" value="AMP-binding"/>
    <property type="match status" value="1"/>
</dbReference>
<organism evidence="5 6">
    <name type="scientific">Naumannella halotolerans</name>
    <dbReference type="NCBI Taxonomy" id="993414"/>
    <lineage>
        <taxon>Bacteria</taxon>
        <taxon>Bacillati</taxon>
        <taxon>Actinomycetota</taxon>
        <taxon>Actinomycetes</taxon>
        <taxon>Propionibacteriales</taxon>
        <taxon>Propionibacteriaceae</taxon>
        <taxon>Naumannella</taxon>
    </lineage>
</organism>
<dbReference type="Gene3D" id="3.40.50.12780">
    <property type="entry name" value="N-terminal domain of ligase-like"/>
    <property type="match status" value="1"/>
</dbReference>
<name>A0A4R7JA15_9ACTN</name>
<sequence length="492" mass="52749">MNIATWVSEQAAARADAPAIKQGDLVLTYQVLDSAVSRCARLLADAGVGVGDRVALIMPNVAYFPIVYYAALKLGAVVLPQNPLLKSGEIEYLWNDATPKVAVALSPVAEESSKAGELTGVPVIVATPGEFDATIAGAEPITEVVDRDGDDTAVLLYTSGTTGQPKGAELTHNNIRSNTVTMIEVLQATSEDVIFGGLPLFHVFGQTCAMNLSVAAGATLDLLPKFDPVEALRIIAEDKVTVFEGVPTMYIALLAAAEKVEFDASSVRVAASGGAAIPVETLTKVEQVLKFPVLEGYGLSETAPVATFNQFSKPSKPGSIGWEISGVEVRLVDEQDNDVPEGEIGEITIRGENVMKGYWNKPEATEVAMRGGWFHTGDLARRDADGFIFIVDRKKDMIIRNGYNVYPREVEEVLYTHPDVVEAAVVGVPHPVHGEEVAAMVTLREGSAATEEEIVDYVKERVAAYKFPRIVRFGGLPKGPTGKILKREISIN</sequence>
<dbReference type="InterPro" id="IPR025110">
    <property type="entry name" value="AMP-bd_C"/>
</dbReference>
<evidence type="ECO:0000313" key="6">
    <source>
        <dbReference type="Proteomes" id="UP000295371"/>
    </source>
</evidence>
<gene>
    <name evidence="5" type="ORF">CLV29_2064</name>
</gene>
<comment type="similarity">
    <text evidence="1">Belongs to the ATP-dependent AMP-binding enzyme family.</text>
</comment>
<dbReference type="InterPro" id="IPR000873">
    <property type="entry name" value="AMP-dep_synth/lig_dom"/>
</dbReference>
<dbReference type="InterPro" id="IPR020845">
    <property type="entry name" value="AMP-binding_CS"/>
</dbReference>
<dbReference type="InterPro" id="IPR045851">
    <property type="entry name" value="AMP-bd_C_sf"/>
</dbReference>
<evidence type="ECO:0000256" key="2">
    <source>
        <dbReference type="ARBA" id="ARBA00022598"/>
    </source>
</evidence>
<accession>A0A4R7JA15</accession>
<evidence type="ECO:0000313" key="5">
    <source>
        <dbReference type="EMBL" id="TDT34401.1"/>
    </source>
</evidence>
<protein>
    <submittedName>
        <fullName evidence="5">Long-chain acyl-CoA synthetase</fullName>
    </submittedName>
</protein>
<evidence type="ECO:0000259" key="3">
    <source>
        <dbReference type="Pfam" id="PF00501"/>
    </source>
</evidence>
<dbReference type="AlphaFoldDB" id="A0A4R7JA15"/>
<dbReference type="InterPro" id="IPR042099">
    <property type="entry name" value="ANL_N_sf"/>
</dbReference>
<dbReference type="Pfam" id="PF13193">
    <property type="entry name" value="AMP-binding_C"/>
    <property type="match status" value="1"/>
</dbReference>
<dbReference type="SUPFAM" id="SSF56801">
    <property type="entry name" value="Acetyl-CoA synthetase-like"/>
    <property type="match status" value="1"/>
</dbReference>
<dbReference type="PANTHER" id="PTHR43767">
    <property type="entry name" value="LONG-CHAIN-FATTY-ACID--COA LIGASE"/>
    <property type="match status" value="1"/>
</dbReference>
<keyword evidence="6" id="KW-1185">Reference proteome</keyword>